<organism evidence="3 4">
    <name type="scientific">Oncorhynchus tshawytscha</name>
    <name type="common">Chinook salmon</name>
    <name type="synonym">Salmo tshawytscha</name>
    <dbReference type="NCBI Taxonomy" id="74940"/>
    <lineage>
        <taxon>Eukaryota</taxon>
        <taxon>Metazoa</taxon>
        <taxon>Chordata</taxon>
        <taxon>Craniata</taxon>
        <taxon>Vertebrata</taxon>
        <taxon>Euteleostomi</taxon>
        <taxon>Actinopterygii</taxon>
        <taxon>Neopterygii</taxon>
        <taxon>Teleostei</taxon>
        <taxon>Protacanthopterygii</taxon>
        <taxon>Salmoniformes</taxon>
        <taxon>Salmonidae</taxon>
        <taxon>Salmoninae</taxon>
        <taxon>Oncorhynchus</taxon>
    </lineage>
</organism>
<reference evidence="4" key="1">
    <citation type="journal article" date="2018" name="PLoS ONE">
        <title>Chinook salmon (Oncorhynchus tshawytscha) genome and transcriptome.</title>
        <authorList>
            <person name="Christensen K.A."/>
            <person name="Leong J.S."/>
            <person name="Sakhrani D."/>
            <person name="Biagi C.A."/>
            <person name="Minkley D.R."/>
            <person name="Withler R.E."/>
            <person name="Rondeau E.B."/>
            <person name="Koop B.F."/>
            <person name="Devlin R.H."/>
        </authorList>
    </citation>
    <scope>NUCLEOTIDE SEQUENCE [LARGE SCALE GENOMIC DNA]</scope>
</reference>
<dbReference type="Proteomes" id="UP000694402">
    <property type="component" value="Unassembled WGS sequence"/>
</dbReference>
<sequence length="263" mass="29344">MMAMKRILGGLSAPLIKTLTLELFVALRDRIVSRHRSGEEYQNISKALKVPKNTVASIILKWKMFGTTKTLPRAGSLAKLSNRGRRALVREVNKYPLVALTKLQISSVEMSELSKRTTISAALHQSGLYDRVARRKAHDSLLGVCLKALKDSQTMRSKILWSDETKIELVGLNAKRHVWRKRGTIPAVNHGDGSINGVEIFFTGRNWETSQDRGKDEPSKVQRSLMKTCSTALRTSGVGSPSNRTMTLSTQPRQRRSGFESSL</sequence>
<dbReference type="InterPro" id="IPR036397">
    <property type="entry name" value="RNaseH_sf"/>
</dbReference>
<dbReference type="AlphaFoldDB" id="A0AAZ3PKP5"/>
<dbReference type="Ensembl" id="ENSOTST00005133712.1">
    <property type="protein sequence ID" value="ENSOTSP00005117342.1"/>
    <property type="gene ID" value="ENSOTSG00005017610.2"/>
</dbReference>
<dbReference type="InterPro" id="IPR057667">
    <property type="entry name" value="HTH_SB"/>
</dbReference>
<dbReference type="GO" id="GO:0003676">
    <property type="term" value="F:nucleic acid binding"/>
    <property type="evidence" value="ECO:0007669"/>
    <property type="project" value="InterPro"/>
</dbReference>
<dbReference type="InterPro" id="IPR009057">
    <property type="entry name" value="Homeodomain-like_sf"/>
</dbReference>
<gene>
    <name evidence="3" type="primary">KIZ</name>
</gene>
<dbReference type="InterPro" id="IPR036388">
    <property type="entry name" value="WH-like_DNA-bd_sf"/>
</dbReference>
<dbReference type="GeneTree" id="ENSGT00390000010121"/>
<dbReference type="SUPFAM" id="SSF46689">
    <property type="entry name" value="Homeodomain-like"/>
    <property type="match status" value="1"/>
</dbReference>
<accession>A0AAZ3PKP5</accession>
<dbReference type="Gene3D" id="1.10.10.10">
    <property type="entry name" value="Winged helix-like DNA-binding domain superfamily/Winged helix DNA-binding domain"/>
    <property type="match status" value="1"/>
</dbReference>
<name>A0AAZ3PKP5_ONCTS</name>
<evidence type="ECO:0000256" key="1">
    <source>
        <dbReference type="SAM" id="MobiDB-lite"/>
    </source>
</evidence>
<reference evidence="3" key="2">
    <citation type="submission" date="2025-08" db="UniProtKB">
        <authorList>
            <consortium name="Ensembl"/>
        </authorList>
    </citation>
    <scope>IDENTIFICATION</scope>
</reference>
<dbReference type="Pfam" id="PF25787">
    <property type="entry name" value="HTH_SB"/>
    <property type="match status" value="1"/>
</dbReference>
<feature type="compositionally biased region" description="Polar residues" evidence="1">
    <location>
        <begin position="233"/>
        <end position="252"/>
    </location>
</feature>
<evidence type="ECO:0000313" key="3">
    <source>
        <dbReference type="Ensembl" id="ENSOTSP00005117342.1"/>
    </source>
</evidence>
<feature type="domain" description="Sleeping Beauty transposase HTH" evidence="2">
    <location>
        <begin position="22"/>
        <end position="69"/>
    </location>
</feature>
<reference evidence="3" key="3">
    <citation type="submission" date="2025-09" db="UniProtKB">
        <authorList>
            <consortium name="Ensembl"/>
        </authorList>
    </citation>
    <scope>IDENTIFICATION</scope>
</reference>
<proteinExistence type="predicted"/>
<evidence type="ECO:0000259" key="2">
    <source>
        <dbReference type="Pfam" id="PF25787"/>
    </source>
</evidence>
<evidence type="ECO:0000313" key="4">
    <source>
        <dbReference type="Proteomes" id="UP000694402"/>
    </source>
</evidence>
<feature type="region of interest" description="Disordered" evidence="1">
    <location>
        <begin position="233"/>
        <end position="263"/>
    </location>
</feature>
<protein>
    <recommendedName>
        <fullName evidence="2">Sleeping Beauty transposase HTH domain-containing protein</fullName>
    </recommendedName>
</protein>
<dbReference type="Gene3D" id="3.30.420.10">
    <property type="entry name" value="Ribonuclease H-like superfamily/Ribonuclease H"/>
    <property type="match status" value="1"/>
</dbReference>
<keyword evidence="4" id="KW-1185">Reference proteome</keyword>